<dbReference type="SUPFAM" id="SSF48452">
    <property type="entry name" value="TPR-like"/>
    <property type="match status" value="1"/>
</dbReference>
<proteinExistence type="predicted"/>
<dbReference type="EMBL" id="WRPP01000003">
    <property type="protein sequence ID" value="MVU78840.1"/>
    <property type="molecule type" value="Genomic_DNA"/>
</dbReference>
<dbReference type="Proteomes" id="UP000466794">
    <property type="component" value="Unassembled WGS sequence"/>
</dbReference>
<dbReference type="Gene3D" id="1.25.40.10">
    <property type="entry name" value="Tetratricopeptide repeat domain"/>
    <property type="match status" value="1"/>
</dbReference>
<organism evidence="1 2">
    <name type="scientific">Nocardia terrae</name>
    <dbReference type="NCBI Taxonomy" id="2675851"/>
    <lineage>
        <taxon>Bacteria</taxon>
        <taxon>Bacillati</taxon>
        <taxon>Actinomycetota</taxon>
        <taxon>Actinomycetes</taxon>
        <taxon>Mycobacteriales</taxon>
        <taxon>Nocardiaceae</taxon>
        <taxon>Nocardia</taxon>
    </lineage>
</organism>
<name>A0A7K1UWT4_9NOCA</name>
<evidence type="ECO:0000313" key="2">
    <source>
        <dbReference type="Proteomes" id="UP000466794"/>
    </source>
</evidence>
<accession>A0A7K1UWT4</accession>
<dbReference type="InterPro" id="IPR011990">
    <property type="entry name" value="TPR-like_helical_dom_sf"/>
</dbReference>
<protein>
    <recommendedName>
        <fullName evidence="3">MalT-like TPR region domain-containing protein</fullName>
    </recommendedName>
</protein>
<evidence type="ECO:0000313" key="1">
    <source>
        <dbReference type="EMBL" id="MVU78840.1"/>
    </source>
</evidence>
<dbReference type="RefSeq" id="WP_157388463.1">
    <property type="nucleotide sequence ID" value="NZ_WRPP01000003.1"/>
</dbReference>
<dbReference type="AlphaFoldDB" id="A0A7K1UWT4"/>
<comment type="caution">
    <text evidence="1">The sequence shown here is derived from an EMBL/GenBank/DDBJ whole genome shotgun (WGS) entry which is preliminary data.</text>
</comment>
<keyword evidence="2" id="KW-1185">Reference proteome</keyword>
<evidence type="ECO:0008006" key="3">
    <source>
        <dbReference type="Google" id="ProtNLM"/>
    </source>
</evidence>
<reference evidence="1 2" key="1">
    <citation type="submission" date="2019-12" db="EMBL/GenBank/DDBJ databases">
        <title>Nocardia sp. nov. ET3-3 isolated from soil.</title>
        <authorList>
            <person name="Kanchanasin P."/>
            <person name="Tanasupawat S."/>
            <person name="Yuki M."/>
            <person name="Kudo T."/>
        </authorList>
    </citation>
    <scope>NUCLEOTIDE SEQUENCE [LARGE SCALE GENOMIC DNA]</scope>
    <source>
        <strain evidence="1 2">ET3-3</strain>
    </source>
</reference>
<gene>
    <name evidence="1" type="ORF">GPX89_16500</name>
</gene>
<sequence>MNGVHLARESGSRAIEGWTLMMLSRAHLQAGDYPSAETTAREAIIAAEWAGRGVETRALLFLGSALRASGRVHAANFAFQQAGEAIDRAEVSLSRWEPGLLPQGSNRGVS</sequence>